<dbReference type="InterPro" id="IPR044651">
    <property type="entry name" value="OTSB-like"/>
</dbReference>
<dbReference type="PATRIC" id="fig|1280950.3.peg.631"/>
<comment type="cofactor">
    <cofactor evidence="2">
        <name>Mg(2+)</name>
        <dbReference type="ChEBI" id="CHEBI:18420"/>
    </cofactor>
</comment>
<evidence type="ECO:0000313" key="3">
    <source>
        <dbReference type="EMBL" id="KCZ94328.1"/>
    </source>
</evidence>
<dbReference type="Proteomes" id="UP000025171">
    <property type="component" value="Unassembled WGS sequence"/>
</dbReference>
<dbReference type="UniPathway" id="UPA00299"/>
<dbReference type="InterPro" id="IPR023214">
    <property type="entry name" value="HAD_sf"/>
</dbReference>
<comment type="catalytic activity">
    <reaction evidence="2">
        <text>alpha,alpha-trehalose 6-phosphate + H2O = alpha,alpha-trehalose + phosphate</text>
        <dbReference type="Rhea" id="RHEA:23420"/>
        <dbReference type="ChEBI" id="CHEBI:15377"/>
        <dbReference type="ChEBI" id="CHEBI:16551"/>
        <dbReference type="ChEBI" id="CHEBI:43474"/>
        <dbReference type="ChEBI" id="CHEBI:58429"/>
        <dbReference type="EC" id="3.1.3.12"/>
    </reaction>
</comment>
<evidence type="ECO:0000313" key="4">
    <source>
        <dbReference type="Proteomes" id="UP000025171"/>
    </source>
</evidence>
<keyword evidence="2" id="KW-0479">Metal-binding</keyword>
<comment type="similarity">
    <text evidence="2">Belongs to the trehalose phosphatase family.</text>
</comment>
<proteinExistence type="inferred from homology"/>
<dbReference type="RefSeq" id="WP_035613409.1">
    <property type="nucleotide sequence ID" value="NZ_ARYK01000001.1"/>
</dbReference>
<dbReference type="PANTHER" id="PTHR43768">
    <property type="entry name" value="TREHALOSE 6-PHOSPHATE PHOSPHATASE"/>
    <property type="match status" value="1"/>
</dbReference>
<dbReference type="Gene3D" id="3.40.50.1000">
    <property type="entry name" value="HAD superfamily/HAD-like"/>
    <property type="match status" value="1"/>
</dbReference>
<dbReference type="STRING" id="1280950.HJO_03100"/>
<organism evidence="3 4">
    <name type="scientific">Hyphomonas johnsonii MHS-2</name>
    <dbReference type="NCBI Taxonomy" id="1280950"/>
    <lineage>
        <taxon>Bacteria</taxon>
        <taxon>Pseudomonadati</taxon>
        <taxon>Pseudomonadota</taxon>
        <taxon>Alphaproteobacteria</taxon>
        <taxon>Hyphomonadales</taxon>
        <taxon>Hyphomonadaceae</taxon>
        <taxon>Hyphomonas</taxon>
    </lineage>
</organism>
<dbReference type="Pfam" id="PF02358">
    <property type="entry name" value="Trehalose_PPase"/>
    <property type="match status" value="1"/>
</dbReference>
<dbReference type="EC" id="3.1.3.12" evidence="2"/>
<keyword evidence="4" id="KW-1185">Reference proteome</keyword>
<evidence type="ECO:0000256" key="1">
    <source>
        <dbReference type="ARBA" id="ARBA00022801"/>
    </source>
</evidence>
<keyword evidence="2" id="KW-0460">Magnesium</keyword>
<comment type="caution">
    <text evidence="3">The sequence shown here is derived from an EMBL/GenBank/DDBJ whole genome shotgun (WGS) entry which is preliminary data.</text>
</comment>
<gene>
    <name evidence="3" type="ORF">HJO_03100</name>
</gene>
<dbReference type="EMBL" id="ARYK01000001">
    <property type="protein sequence ID" value="KCZ94328.1"/>
    <property type="molecule type" value="Genomic_DNA"/>
</dbReference>
<dbReference type="GO" id="GO:0046872">
    <property type="term" value="F:metal ion binding"/>
    <property type="evidence" value="ECO:0007669"/>
    <property type="project" value="UniProtKB-KW"/>
</dbReference>
<protein>
    <recommendedName>
        <fullName evidence="2">Trehalose 6-phosphate phosphatase</fullName>
        <ecNumber evidence="2">3.1.3.12</ecNumber>
    </recommendedName>
</protein>
<dbReference type="GO" id="GO:0004805">
    <property type="term" value="F:trehalose-phosphatase activity"/>
    <property type="evidence" value="ECO:0007669"/>
    <property type="project" value="UniProtKB-EC"/>
</dbReference>
<dbReference type="InterPro" id="IPR036412">
    <property type="entry name" value="HAD-like_sf"/>
</dbReference>
<name>A0A059FV36_9PROT</name>
<dbReference type="NCBIfam" id="TIGR00685">
    <property type="entry name" value="T6PP"/>
    <property type="match status" value="1"/>
</dbReference>
<dbReference type="InterPro" id="IPR003337">
    <property type="entry name" value="Trehalose_PPase"/>
</dbReference>
<dbReference type="SUPFAM" id="SSF56784">
    <property type="entry name" value="HAD-like"/>
    <property type="match status" value="1"/>
</dbReference>
<keyword evidence="1 2" id="KW-0378">Hydrolase</keyword>
<dbReference type="OrthoDB" id="9814913at2"/>
<comment type="pathway">
    <text evidence="2">Glycan biosynthesis; trehalose biosynthesis.</text>
</comment>
<reference evidence="3 4" key="1">
    <citation type="journal article" date="2014" name="Antonie Van Leeuwenhoek">
        <title>Hyphomonas beringensis sp. nov. and Hyphomonas chukchiensis sp. nov., isolated from surface seawater of the Bering Sea and Chukchi Sea.</title>
        <authorList>
            <person name="Li C."/>
            <person name="Lai Q."/>
            <person name="Li G."/>
            <person name="Dong C."/>
            <person name="Wang J."/>
            <person name="Liao Y."/>
            <person name="Shao Z."/>
        </authorList>
    </citation>
    <scope>NUCLEOTIDE SEQUENCE [LARGE SCALE GENOMIC DNA]</scope>
    <source>
        <strain evidence="3 4">MHS-2</strain>
    </source>
</reference>
<sequence>MLPEHAAVPALREGDALFLDFDGTLAALQDNADTVHISALISDLVVACAERLGGALAILSGRDLDDLAQRVPDGVWRFGNHGLRGAAPGEAPQPFIGTPPPGLEDAVLAIARRYPGVRVEPKGLVLAIHYRAAPDCAQALGTALRSALAPFATYGLQHGKMVFEAKPATANKGACLLRAMKMAPFAGRRPVMIGDDTTDEDAFIASHAAGGIAVKVGAGPTAADQRLASIEDVHRLLREFAAK</sequence>
<evidence type="ECO:0000256" key="2">
    <source>
        <dbReference type="RuleBase" id="RU361117"/>
    </source>
</evidence>
<dbReference type="PANTHER" id="PTHR43768:SF3">
    <property type="entry name" value="TREHALOSE 6-PHOSPHATE PHOSPHATASE"/>
    <property type="match status" value="1"/>
</dbReference>
<dbReference type="eggNOG" id="COG1877">
    <property type="taxonomic scope" value="Bacteria"/>
</dbReference>
<dbReference type="AlphaFoldDB" id="A0A059FV36"/>
<dbReference type="Gene3D" id="3.30.70.1020">
    <property type="entry name" value="Trehalose-6-phosphate phosphatase related protein, domain 2"/>
    <property type="match status" value="1"/>
</dbReference>
<accession>A0A059FV36</accession>
<dbReference type="GO" id="GO:0005992">
    <property type="term" value="P:trehalose biosynthetic process"/>
    <property type="evidence" value="ECO:0007669"/>
    <property type="project" value="UniProtKB-UniPathway"/>
</dbReference>
<comment type="function">
    <text evidence="2">Removes the phosphate from trehalose 6-phosphate to produce free trehalose.</text>
</comment>